<dbReference type="InterPro" id="IPR001678">
    <property type="entry name" value="MeTrfase_RsmB-F_NOP2_dom"/>
</dbReference>
<dbReference type="EMBL" id="SBLC01000032">
    <property type="protein sequence ID" value="RWY38738.1"/>
    <property type="molecule type" value="Genomic_DNA"/>
</dbReference>
<feature type="binding site" evidence="5">
    <location>
        <position position="251"/>
    </location>
    <ligand>
        <name>S-adenosyl-L-methionine</name>
        <dbReference type="ChEBI" id="CHEBI:59789"/>
    </ligand>
</feature>
<reference evidence="7 8" key="1">
    <citation type="journal article" date="2015" name="Int. J. Syst. Evol. Microbiol.">
        <title>Gemmobacter intermedius sp. nov., isolated from a white stork (Ciconia ciconia).</title>
        <authorList>
            <person name="Kampfer P."/>
            <person name="Jerzak L."/>
            <person name="Wilharm G."/>
            <person name="Golke J."/>
            <person name="Busse H.J."/>
            <person name="Glaeser S.P."/>
        </authorList>
    </citation>
    <scope>NUCLEOTIDE SEQUENCE [LARGE SCALE GENOMIC DNA]</scope>
    <source>
        <strain evidence="7 8">119/4</strain>
    </source>
</reference>
<proteinExistence type="inferred from homology"/>
<protein>
    <submittedName>
        <fullName evidence="7">RsmB/NOP family class I SAM-dependent RNA methyltransferase</fullName>
    </submittedName>
</protein>
<dbReference type="OrthoDB" id="9810297at2"/>
<dbReference type="PANTHER" id="PTHR22807">
    <property type="entry name" value="NOP2 YEAST -RELATED NOL1/NOP2/FMU SUN DOMAIN-CONTAINING"/>
    <property type="match status" value="1"/>
</dbReference>
<dbReference type="Gene3D" id="3.40.50.150">
    <property type="entry name" value="Vaccinia Virus protein VP39"/>
    <property type="match status" value="1"/>
</dbReference>
<evidence type="ECO:0000259" key="6">
    <source>
        <dbReference type="PROSITE" id="PS51686"/>
    </source>
</evidence>
<sequence length="388" mass="40928">MTPGARIAAAIAVLDRILAGEPAEKALVNWARNSRFAGSGDRSAVRDHVFDALRRMRSASALGGGRWPEATSGRSLMLGVIRAQGGDEAALFNGQGHAPAAVSEDESPRNPEGLEALDCPDWLAPQLREALGPQFEVVMAALQSRAPVFLRVNLRLSDVDGARRILAAEEIETRPHPLSATALEVVSGAKKIARSEAYLNGVVELQDVASQAVVAALDLQDGQRVLDFCAGGGGKSLAMAALADLQIDAHDISYARMSDLPARAARARAEVTLKDTASLSGGYDLVLADAPCSGSGAWRRQPDARWRLDAAGLARLTALQAEVLSNASDQVAPGGRLAYATCSMLEAENGAQVAAFLAANPDYRLLRDLRLTPADGGDGFYMALLQRD</sequence>
<gene>
    <name evidence="7" type="ORF">EP867_15670</name>
</gene>
<keyword evidence="4 5" id="KW-0694">RNA-binding</keyword>
<dbReference type="PANTHER" id="PTHR22807:SF53">
    <property type="entry name" value="RIBOSOMAL RNA SMALL SUBUNIT METHYLTRANSFERASE B-RELATED"/>
    <property type="match status" value="1"/>
</dbReference>
<dbReference type="GO" id="GO:0008173">
    <property type="term" value="F:RNA methyltransferase activity"/>
    <property type="evidence" value="ECO:0007669"/>
    <property type="project" value="InterPro"/>
</dbReference>
<evidence type="ECO:0000313" key="7">
    <source>
        <dbReference type="EMBL" id="RWY38738.1"/>
    </source>
</evidence>
<feature type="binding site" evidence="5">
    <location>
        <position position="289"/>
    </location>
    <ligand>
        <name>S-adenosyl-L-methionine</name>
        <dbReference type="ChEBI" id="CHEBI:59789"/>
    </ligand>
</feature>
<dbReference type="RefSeq" id="WP_128490422.1">
    <property type="nucleotide sequence ID" value="NZ_JBHLXB010000006.1"/>
</dbReference>
<evidence type="ECO:0000256" key="5">
    <source>
        <dbReference type="PROSITE-ProRule" id="PRU01023"/>
    </source>
</evidence>
<accession>A0A3S3UYJ8</accession>
<dbReference type="InterPro" id="IPR029063">
    <property type="entry name" value="SAM-dependent_MTases_sf"/>
</dbReference>
<dbReference type="GO" id="GO:0001510">
    <property type="term" value="P:RNA methylation"/>
    <property type="evidence" value="ECO:0007669"/>
    <property type="project" value="InterPro"/>
</dbReference>
<dbReference type="AlphaFoldDB" id="A0A3S3UYJ8"/>
<evidence type="ECO:0000313" key="8">
    <source>
        <dbReference type="Proteomes" id="UP000287168"/>
    </source>
</evidence>
<feature type="active site" description="Nucleophile" evidence="5">
    <location>
        <position position="342"/>
    </location>
</feature>
<evidence type="ECO:0000256" key="4">
    <source>
        <dbReference type="ARBA" id="ARBA00022884"/>
    </source>
</evidence>
<dbReference type="GO" id="GO:0003723">
    <property type="term" value="F:RNA binding"/>
    <property type="evidence" value="ECO:0007669"/>
    <property type="project" value="UniProtKB-UniRule"/>
</dbReference>
<keyword evidence="8" id="KW-1185">Reference proteome</keyword>
<dbReference type="InterPro" id="IPR054728">
    <property type="entry name" value="RsmB-like_ferredoxin"/>
</dbReference>
<evidence type="ECO:0000256" key="3">
    <source>
        <dbReference type="ARBA" id="ARBA00022691"/>
    </source>
</evidence>
<feature type="binding site" evidence="5">
    <location>
        <position position="275"/>
    </location>
    <ligand>
        <name>S-adenosyl-L-methionine</name>
        <dbReference type="ChEBI" id="CHEBI:59789"/>
    </ligand>
</feature>
<dbReference type="InterPro" id="IPR049560">
    <property type="entry name" value="MeTrfase_RsmB-F_NOP2_cat"/>
</dbReference>
<dbReference type="PRINTS" id="PR02008">
    <property type="entry name" value="RCMTFAMILY"/>
</dbReference>
<comment type="caution">
    <text evidence="7">The sequence shown here is derived from an EMBL/GenBank/DDBJ whole genome shotgun (WGS) entry which is preliminary data.</text>
</comment>
<dbReference type="SUPFAM" id="SSF53335">
    <property type="entry name" value="S-adenosyl-L-methionine-dependent methyltransferases"/>
    <property type="match status" value="1"/>
</dbReference>
<name>A0A3S3UYJ8_9RHOB</name>
<dbReference type="Pfam" id="PF01189">
    <property type="entry name" value="Methyltr_RsmB-F"/>
    <property type="match status" value="1"/>
</dbReference>
<evidence type="ECO:0000256" key="1">
    <source>
        <dbReference type="ARBA" id="ARBA00022603"/>
    </source>
</evidence>
<keyword evidence="3 5" id="KW-0949">S-adenosyl-L-methionine</keyword>
<keyword evidence="2 5" id="KW-0808">Transferase</keyword>
<keyword evidence="1 5" id="KW-0489">Methyltransferase</keyword>
<evidence type="ECO:0000256" key="2">
    <source>
        <dbReference type="ARBA" id="ARBA00022679"/>
    </source>
</evidence>
<feature type="domain" description="SAM-dependent MTase RsmB/NOP-type" evidence="6">
    <location>
        <begin position="138"/>
        <end position="388"/>
    </location>
</feature>
<comment type="similarity">
    <text evidence="5">Belongs to the class I-like SAM-binding methyltransferase superfamily. RsmB/NOP family.</text>
</comment>
<dbReference type="Pfam" id="PF22458">
    <property type="entry name" value="RsmF-B_ferredox"/>
    <property type="match status" value="1"/>
</dbReference>
<comment type="caution">
    <text evidence="5">Lacks conserved residue(s) required for the propagation of feature annotation.</text>
</comment>
<dbReference type="PROSITE" id="PS51686">
    <property type="entry name" value="SAM_MT_RSMB_NOP"/>
    <property type="match status" value="1"/>
</dbReference>
<dbReference type="Proteomes" id="UP000287168">
    <property type="component" value="Unassembled WGS sequence"/>
</dbReference>
<organism evidence="7 8">
    <name type="scientific">Falsigemmobacter intermedius</name>
    <dbReference type="NCBI Taxonomy" id="1553448"/>
    <lineage>
        <taxon>Bacteria</taxon>
        <taxon>Pseudomonadati</taxon>
        <taxon>Pseudomonadota</taxon>
        <taxon>Alphaproteobacteria</taxon>
        <taxon>Rhodobacterales</taxon>
        <taxon>Paracoccaceae</taxon>
        <taxon>Falsigemmobacter</taxon>
    </lineage>
</organism>
<dbReference type="InterPro" id="IPR023267">
    <property type="entry name" value="RCMT"/>
</dbReference>